<protein>
    <submittedName>
        <fullName evidence="2">DUF2306 domain-containing protein</fullName>
    </submittedName>
</protein>
<dbReference type="KEGG" id="bwh:A9C19_12145"/>
<accession>A0A1L3MSW9</accession>
<feature type="transmembrane region" description="Helical" evidence="1">
    <location>
        <begin position="168"/>
        <end position="189"/>
    </location>
</feature>
<feature type="transmembrane region" description="Helical" evidence="1">
    <location>
        <begin position="201"/>
        <end position="222"/>
    </location>
</feature>
<dbReference type="EMBL" id="CP016020">
    <property type="protein sequence ID" value="APH05441.1"/>
    <property type="molecule type" value="Genomic_DNA"/>
</dbReference>
<organism evidence="2 3">
    <name type="scientific">Bacillus weihaiensis</name>
    <dbReference type="NCBI Taxonomy" id="1547283"/>
    <lineage>
        <taxon>Bacteria</taxon>
        <taxon>Bacillati</taxon>
        <taxon>Bacillota</taxon>
        <taxon>Bacilli</taxon>
        <taxon>Bacillales</taxon>
        <taxon>Bacillaceae</taxon>
        <taxon>Bacillus</taxon>
    </lineage>
</organism>
<evidence type="ECO:0000313" key="3">
    <source>
        <dbReference type="Proteomes" id="UP000181936"/>
    </source>
</evidence>
<dbReference type="Proteomes" id="UP000181936">
    <property type="component" value="Chromosome"/>
</dbReference>
<keyword evidence="1" id="KW-1133">Transmembrane helix</keyword>
<feature type="transmembrane region" description="Helical" evidence="1">
    <location>
        <begin position="76"/>
        <end position="98"/>
    </location>
</feature>
<feature type="transmembrane region" description="Helical" evidence="1">
    <location>
        <begin position="38"/>
        <end position="64"/>
    </location>
</feature>
<evidence type="ECO:0000313" key="2">
    <source>
        <dbReference type="EMBL" id="APH05441.1"/>
    </source>
</evidence>
<keyword evidence="1" id="KW-0472">Membrane</keyword>
<keyword evidence="3" id="KW-1185">Reference proteome</keyword>
<dbReference type="AlphaFoldDB" id="A0A1L3MSW9"/>
<gene>
    <name evidence="2" type="ORF">A9C19_12145</name>
</gene>
<feature type="transmembrane region" description="Helical" evidence="1">
    <location>
        <begin position="110"/>
        <end position="131"/>
    </location>
</feature>
<proteinExistence type="predicted"/>
<name>A0A1L3MSW9_9BACI</name>
<evidence type="ECO:0000256" key="1">
    <source>
        <dbReference type="SAM" id="Phobius"/>
    </source>
</evidence>
<feature type="transmembrane region" description="Helical" evidence="1">
    <location>
        <begin position="137"/>
        <end position="156"/>
    </location>
</feature>
<dbReference type="RefSeq" id="WP_072580231.1">
    <property type="nucleotide sequence ID" value="NZ_CP016020.1"/>
</dbReference>
<keyword evidence="1" id="KW-0812">Transmembrane</keyword>
<dbReference type="OrthoDB" id="5984490at2"/>
<sequence>MLESVFHVLRILHIIGGFVALFVFWIPIITKKGGKLHYLFGWIYVYGMILVAISAFYMGVYRIFFDSNTTNEEVSFSWFLLFISILSSASAYYGLRVLRFKTRKQVHTHMLDLFFSLLLLLSGIGISIYGFTQSFVLLSWFPLVGIALGLTQLIYWLKIPTKKMHWWFEHFSGMLACCISTITAFTVFGAPRLLNVESVSIILWFLPTIIITPLIIGLGIYYTKKFNKPKGINL</sequence>
<feature type="transmembrane region" description="Helical" evidence="1">
    <location>
        <begin position="6"/>
        <end position="26"/>
    </location>
</feature>
<reference evidence="2 3" key="1">
    <citation type="journal article" date="2016" name="Sci. Rep.">
        <title>Complete genome sequence and transcriptomic analysis of a novel marine strain Bacillus weihaiensis reveals the mechanism of brown algae degradation.</title>
        <authorList>
            <person name="Zhu Y."/>
            <person name="Chen P."/>
            <person name="Bao Y."/>
            <person name="Men Y."/>
            <person name="Zeng Y."/>
            <person name="Yang J."/>
            <person name="Sun J."/>
            <person name="Sun Y."/>
        </authorList>
    </citation>
    <scope>NUCLEOTIDE SEQUENCE [LARGE SCALE GENOMIC DNA]</scope>
    <source>
        <strain evidence="2 3">Alg07</strain>
    </source>
</reference>
<dbReference type="STRING" id="1547283.A9C19_12145"/>